<evidence type="ECO:0000313" key="3">
    <source>
        <dbReference type="EMBL" id="KAF9490642.1"/>
    </source>
</evidence>
<feature type="domain" description="CUE" evidence="2">
    <location>
        <begin position="119"/>
        <end position="162"/>
    </location>
</feature>
<dbReference type="InterPro" id="IPR003892">
    <property type="entry name" value="CUE"/>
</dbReference>
<organism evidence="3 4">
    <name type="scientific">Pleurotus eryngii</name>
    <name type="common">Boletus of the steppes</name>
    <dbReference type="NCBI Taxonomy" id="5323"/>
    <lineage>
        <taxon>Eukaryota</taxon>
        <taxon>Fungi</taxon>
        <taxon>Dikarya</taxon>
        <taxon>Basidiomycota</taxon>
        <taxon>Agaricomycotina</taxon>
        <taxon>Agaricomycetes</taxon>
        <taxon>Agaricomycetidae</taxon>
        <taxon>Agaricales</taxon>
        <taxon>Pleurotineae</taxon>
        <taxon>Pleurotaceae</taxon>
        <taxon>Pleurotus</taxon>
    </lineage>
</organism>
<dbReference type="PROSITE" id="PS51140">
    <property type="entry name" value="CUE"/>
    <property type="match status" value="1"/>
</dbReference>
<feature type="region of interest" description="Disordered" evidence="1">
    <location>
        <begin position="154"/>
        <end position="241"/>
    </location>
</feature>
<proteinExistence type="predicted"/>
<evidence type="ECO:0000259" key="2">
    <source>
        <dbReference type="PROSITE" id="PS51140"/>
    </source>
</evidence>
<protein>
    <recommendedName>
        <fullName evidence="2">CUE domain-containing protein</fullName>
    </recommendedName>
</protein>
<feature type="compositionally biased region" description="Polar residues" evidence="1">
    <location>
        <begin position="98"/>
        <end position="113"/>
    </location>
</feature>
<dbReference type="PANTHER" id="PTHR16461:SF5">
    <property type="entry name" value="TOLL-INTERACTING PROTEIN"/>
    <property type="match status" value="1"/>
</dbReference>
<feature type="compositionally biased region" description="Low complexity" evidence="1">
    <location>
        <begin position="189"/>
        <end position="199"/>
    </location>
</feature>
<dbReference type="OrthoDB" id="9942608at2759"/>
<gene>
    <name evidence="3" type="ORF">BDN71DRAFT_1453961</name>
</gene>
<feature type="compositionally biased region" description="Low complexity" evidence="1">
    <location>
        <begin position="31"/>
        <end position="44"/>
    </location>
</feature>
<accession>A0A9P6D4D9</accession>
<comment type="caution">
    <text evidence="3">The sequence shown here is derived from an EMBL/GenBank/DDBJ whole genome shotgun (WGS) entry which is preliminary data.</text>
</comment>
<feature type="region of interest" description="Disordered" evidence="1">
    <location>
        <begin position="1"/>
        <end position="117"/>
    </location>
</feature>
<feature type="compositionally biased region" description="Polar residues" evidence="1">
    <location>
        <begin position="78"/>
        <end position="88"/>
    </location>
</feature>
<sequence>MTSTNTNTGAPPASGAGPPVNNAETTPPMPGSDSSSVAPPSSGSTDATPLKPFDDAAPDDGTKTPTKHDPHPLPTDASIATTTTSGPQASVAAHDDSVTQQPSFPNPTSQQIEETPVREVHPRIAALQSMFPTFDEVVLQSVLESVNWDQDQAIDMLLGMSDPEYKPETRPNQPPPPSQTELDEQFARQLMLQEQQEQQAVWQAAHPAPPGGGRRHAGLQPQPQPQPSPTGDGGGQIATDLQEQFTRVAEVGKRTFGNIFSKVKAKIQEFDNPRPNQPSSTQPTWGAPSSPPGSSYPQQEHGQNNKNYNYTPAPPQRSATISPAQQPAYYDPNPPRSPSPSPQPSPVPASSQPPAAITNAAASSIQPPPLTGMEAPRAGGFGAGATPIDGNKLGLLPKRPVSLLRPSDGTTPMQRKESEDDELEYVENPFEDGNRK</sequence>
<reference evidence="3" key="1">
    <citation type="submission" date="2020-11" db="EMBL/GenBank/DDBJ databases">
        <authorList>
            <consortium name="DOE Joint Genome Institute"/>
            <person name="Ahrendt S."/>
            <person name="Riley R."/>
            <person name="Andreopoulos W."/>
            <person name="Labutti K."/>
            <person name="Pangilinan J."/>
            <person name="Ruiz-Duenas F.J."/>
            <person name="Barrasa J.M."/>
            <person name="Sanchez-Garcia M."/>
            <person name="Camarero S."/>
            <person name="Miyauchi S."/>
            <person name="Serrano A."/>
            <person name="Linde D."/>
            <person name="Babiker R."/>
            <person name="Drula E."/>
            <person name="Ayuso-Fernandez I."/>
            <person name="Pacheco R."/>
            <person name="Padilla G."/>
            <person name="Ferreira P."/>
            <person name="Barriuso J."/>
            <person name="Kellner H."/>
            <person name="Castanera R."/>
            <person name="Alfaro M."/>
            <person name="Ramirez L."/>
            <person name="Pisabarro A.G."/>
            <person name="Kuo A."/>
            <person name="Tritt A."/>
            <person name="Lipzen A."/>
            <person name="He G."/>
            <person name="Yan M."/>
            <person name="Ng V."/>
            <person name="Cullen D."/>
            <person name="Martin F."/>
            <person name="Rosso M.-N."/>
            <person name="Henrissat B."/>
            <person name="Hibbett D."/>
            <person name="Martinez A.T."/>
            <person name="Grigoriev I.V."/>
        </authorList>
    </citation>
    <scope>NUCLEOTIDE SEQUENCE</scope>
    <source>
        <strain evidence="3">ATCC 90797</strain>
    </source>
</reference>
<dbReference type="Proteomes" id="UP000807025">
    <property type="component" value="Unassembled WGS sequence"/>
</dbReference>
<dbReference type="EMBL" id="MU154636">
    <property type="protein sequence ID" value="KAF9490642.1"/>
    <property type="molecule type" value="Genomic_DNA"/>
</dbReference>
<feature type="compositionally biased region" description="Pro residues" evidence="1">
    <location>
        <begin position="332"/>
        <end position="347"/>
    </location>
</feature>
<feature type="compositionally biased region" description="Polar residues" evidence="1">
    <location>
        <begin position="298"/>
        <end position="310"/>
    </location>
</feature>
<evidence type="ECO:0000313" key="4">
    <source>
        <dbReference type="Proteomes" id="UP000807025"/>
    </source>
</evidence>
<dbReference type="SMART" id="SM00546">
    <property type="entry name" value="CUE"/>
    <property type="match status" value="1"/>
</dbReference>
<dbReference type="GO" id="GO:0005737">
    <property type="term" value="C:cytoplasm"/>
    <property type="evidence" value="ECO:0007669"/>
    <property type="project" value="TreeGrafter"/>
</dbReference>
<dbReference type="AlphaFoldDB" id="A0A9P6D4D9"/>
<feature type="compositionally biased region" description="Basic and acidic residues" evidence="1">
    <location>
        <begin position="60"/>
        <end position="71"/>
    </location>
</feature>
<dbReference type="GO" id="GO:0043130">
    <property type="term" value="F:ubiquitin binding"/>
    <property type="evidence" value="ECO:0007669"/>
    <property type="project" value="InterPro"/>
</dbReference>
<feature type="compositionally biased region" description="Low complexity" evidence="1">
    <location>
        <begin position="9"/>
        <end position="19"/>
    </location>
</feature>
<dbReference type="GO" id="GO:0006511">
    <property type="term" value="P:ubiquitin-dependent protein catabolic process"/>
    <property type="evidence" value="ECO:0007669"/>
    <property type="project" value="TreeGrafter"/>
</dbReference>
<dbReference type="InterPro" id="IPR009060">
    <property type="entry name" value="UBA-like_sf"/>
</dbReference>
<dbReference type="GO" id="GO:0031624">
    <property type="term" value="F:ubiquitin conjugating enzyme binding"/>
    <property type="evidence" value="ECO:0007669"/>
    <property type="project" value="TreeGrafter"/>
</dbReference>
<evidence type="ECO:0000256" key="1">
    <source>
        <dbReference type="SAM" id="MobiDB-lite"/>
    </source>
</evidence>
<dbReference type="CDD" id="cd14279">
    <property type="entry name" value="CUE"/>
    <property type="match status" value="1"/>
</dbReference>
<dbReference type="SUPFAM" id="SSF46934">
    <property type="entry name" value="UBA-like"/>
    <property type="match status" value="1"/>
</dbReference>
<name>A0A9P6D4D9_PLEER</name>
<dbReference type="Gene3D" id="1.10.8.10">
    <property type="entry name" value="DNA helicase RuvA subunit, C-terminal domain"/>
    <property type="match status" value="1"/>
</dbReference>
<dbReference type="Pfam" id="PF02845">
    <property type="entry name" value="CUE"/>
    <property type="match status" value="1"/>
</dbReference>
<keyword evidence="4" id="KW-1185">Reference proteome</keyword>
<feature type="region of interest" description="Disordered" evidence="1">
    <location>
        <begin position="267"/>
        <end position="436"/>
    </location>
</feature>
<dbReference type="PANTHER" id="PTHR16461">
    <property type="entry name" value="TOLL-INTERACTING PROTEIN"/>
    <property type="match status" value="1"/>
</dbReference>